<dbReference type="AlphaFoldDB" id="A0A1I7E297"/>
<name>A0A1I7E297_9RHOB</name>
<dbReference type="InterPro" id="IPR023373">
    <property type="entry name" value="YmcC_sf"/>
</dbReference>
<dbReference type="Gene3D" id="2.40.360.10">
    <property type="entry name" value="YmcC-like"/>
    <property type="match status" value="1"/>
</dbReference>
<dbReference type="Pfam" id="PF11102">
    <property type="entry name" value="YjbF"/>
    <property type="match status" value="1"/>
</dbReference>
<reference evidence="2 3" key="1">
    <citation type="submission" date="2016-10" db="EMBL/GenBank/DDBJ databases">
        <authorList>
            <person name="de Groot N.N."/>
        </authorList>
    </citation>
    <scope>NUCLEOTIDE SEQUENCE [LARGE SCALE GENOMIC DNA]</scope>
    <source>
        <strain evidence="2 3">CGMCC 1.10959</strain>
    </source>
</reference>
<dbReference type="STRING" id="999627.SAMN05216236_14136"/>
<evidence type="ECO:0000313" key="2">
    <source>
        <dbReference type="EMBL" id="SFU18024.1"/>
    </source>
</evidence>
<dbReference type="OrthoDB" id="6237231at2"/>
<dbReference type="PROSITE" id="PS51257">
    <property type="entry name" value="PROKAR_LIPOPROTEIN"/>
    <property type="match status" value="1"/>
</dbReference>
<protein>
    <submittedName>
        <fullName evidence="2">Group 4 capsule polysaccharide lipoprotein gfcB, YjbF</fullName>
    </submittedName>
</protein>
<gene>
    <name evidence="2" type="ORF">SAMN05216236_14136</name>
</gene>
<keyword evidence="1" id="KW-0732">Signal</keyword>
<sequence>MIGCLVRLRGLALLALLAACSGGTDAPTLQLQVIDAARASIAARSAPAPERPPLTRAVLDTLDGAFLEITREREDLTAFLYPSLQRRDGSAGEIVVWRTETDETVTLRGGVLIATRGLGGDVLSTEVQLGAGGLGPASGQRVLHVADKDNKQLTLPLACDVVDLGAATIEIIGWTLPTRHLQERCEGGGGTVVNDYWVDPGNGPIWQSRQWAGPHIGYLRLRQVTR</sequence>
<evidence type="ECO:0000313" key="3">
    <source>
        <dbReference type="Proteomes" id="UP000182466"/>
    </source>
</evidence>
<dbReference type="InterPro" id="IPR021308">
    <property type="entry name" value="GfcB"/>
</dbReference>
<dbReference type="RefSeq" id="WP_027260307.1">
    <property type="nucleotide sequence ID" value="NZ_FPAW01000041.1"/>
</dbReference>
<feature type="chain" id="PRO_5010357954" evidence="1">
    <location>
        <begin position="27"/>
        <end position="226"/>
    </location>
</feature>
<proteinExistence type="predicted"/>
<dbReference type="EMBL" id="FPAW01000041">
    <property type="protein sequence ID" value="SFU18024.1"/>
    <property type="molecule type" value="Genomic_DNA"/>
</dbReference>
<organism evidence="2 3">
    <name type="scientific">Sedimentitalea nanhaiensis</name>
    <dbReference type="NCBI Taxonomy" id="999627"/>
    <lineage>
        <taxon>Bacteria</taxon>
        <taxon>Pseudomonadati</taxon>
        <taxon>Pseudomonadota</taxon>
        <taxon>Alphaproteobacteria</taxon>
        <taxon>Rhodobacterales</taxon>
        <taxon>Paracoccaceae</taxon>
        <taxon>Sedimentitalea</taxon>
    </lineage>
</organism>
<dbReference type="SUPFAM" id="SSF159270">
    <property type="entry name" value="YmcC-like"/>
    <property type="match status" value="1"/>
</dbReference>
<keyword evidence="2" id="KW-0449">Lipoprotein</keyword>
<feature type="signal peptide" evidence="1">
    <location>
        <begin position="1"/>
        <end position="26"/>
    </location>
</feature>
<keyword evidence="3" id="KW-1185">Reference proteome</keyword>
<evidence type="ECO:0000256" key="1">
    <source>
        <dbReference type="SAM" id="SignalP"/>
    </source>
</evidence>
<accession>A0A1I7E297</accession>
<dbReference type="Proteomes" id="UP000182466">
    <property type="component" value="Unassembled WGS sequence"/>
</dbReference>